<dbReference type="InterPro" id="IPR008278">
    <property type="entry name" value="4-PPantetheinyl_Trfase_dom"/>
</dbReference>
<dbReference type="Proteomes" id="UP000318102">
    <property type="component" value="Unassembled WGS sequence"/>
</dbReference>
<keyword evidence="1 6" id="KW-0808">Transferase</keyword>
<gene>
    <name evidence="6" type="ORF">FPZ44_03275</name>
</gene>
<dbReference type="OrthoDB" id="9808281at2"/>
<keyword evidence="3" id="KW-0460">Magnesium</keyword>
<dbReference type="EMBL" id="VNJK01000001">
    <property type="protein sequence ID" value="TVX92161.1"/>
    <property type="molecule type" value="Genomic_DNA"/>
</dbReference>
<dbReference type="PANTHER" id="PTHR38096:SF1">
    <property type="entry name" value="ENTEROBACTIN SYNTHASE COMPONENT D"/>
    <property type="match status" value="1"/>
</dbReference>
<feature type="binding site" evidence="2">
    <location>
        <position position="144"/>
    </location>
    <ligand>
        <name>CoA</name>
        <dbReference type="ChEBI" id="CHEBI:57287"/>
    </ligand>
</feature>
<dbReference type="PANTHER" id="PTHR38096">
    <property type="entry name" value="ENTEROBACTIN SYNTHASE COMPONENT D"/>
    <property type="match status" value="1"/>
</dbReference>
<evidence type="ECO:0000313" key="6">
    <source>
        <dbReference type="EMBL" id="TVX92161.1"/>
    </source>
</evidence>
<feature type="domain" description="4'-phosphopantetheinyl transferase N-terminal" evidence="5">
    <location>
        <begin position="69"/>
        <end position="134"/>
    </location>
</feature>
<evidence type="ECO:0000259" key="5">
    <source>
        <dbReference type="Pfam" id="PF17837"/>
    </source>
</evidence>
<dbReference type="Gene3D" id="3.90.470.20">
    <property type="entry name" value="4'-phosphopantetheinyl transferase domain"/>
    <property type="match status" value="2"/>
</dbReference>
<dbReference type="Pfam" id="PF17837">
    <property type="entry name" value="4PPT_N"/>
    <property type="match status" value="1"/>
</dbReference>
<dbReference type="SUPFAM" id="SSF56214">
    <property type="entry name" value="4'-phosphopantetheinyl transferase"/>
    <property type="match status" value="2"/>
</dbReference>
<feature type="binding site" evidence="3">
    <location>
        <position position="146"/>
    </location>
    <ligand>
        <name>Mg(2+)</name>
        <dbReference type="ChEBI" id="CHEBI:18420"/>
    </ligand>
</feature>
<evidence type="ECO:0000256" key="3">
    <source>
        <dbReference type="PIRSR" id="PIRSR603542-2"/>
    </source>
</evidence>
<dbReference type="Pfam" id="PF01648">
    <property type="entry name" value="ACPS"/>
    <property type="match status" value="1"/>
</dbReference>
<keyword evidence="7" id="KW-1185">Reference proteome</keyword>
<feature type="binding site" evidence="2">
    <location>
        <position position="191"/>
    </location>
    <ligand>
        <name>CoA</name>
        <dbReference type="ChEBI" id="CHEBI:57287"/>
    </ligand>
</feature>
<protein>
    <submittedName>
        <fullName evidence="6">4'-phosphopantetheinyl transferase superfamily protein</fullName>
    </submittedName>
</protein>
<accession>A0A559IX39</accession>
<feature type="binding site" evidence="2">
    <location>
        <position position="79"/>
    </location>
    <ligand>
        <name>CoA</name>
        <dbReference type="ChEBI" id="CHEBI:57287"/>
    </ligand>
</feature>
<dbReference type="GO" id="GO:0009239">
    <property type="term" value="P:enterobactin biosynthetic process"/>
    <property type="evidence" value="ECO:0007669"/>
    <property type="project" value="InterPro"/>
</dbReference>
<dbReference type="GO" id="GO:0000287">
    <property type="term" value="F:magnesium ion binding"/>
    <property type="evidence" value="ECO:0007669"/>
    <property type="project" value="InterPro"/>
</dbReference>
<organism evidence="6 7">
    <name type="scientific">Paenibacillus agilis</name>
    <dbReference type="NCBI Taxonomy" id="3020863"/>
    <lineage>
        <taxon>Bacteria</taxon>
        <taxon>Bacillati</taxon>
        <taxon>Bacillota</taxon>
        <taxon>Bacilli</taxon>
        <taxon>Bacillales</taxon>
        <taxon>Paenibacillaceae</taxon>
        <taxon>Paenibacillus</taxon>
    </lineage>
</organism>
<evidence type="ECO:0000256" key="1">
    <source>
        <dbReference type="ARBA" id="ARBA00022679"/>
    </source>
</evidence>
<dbReference type="GO" id="GO:0009366">
    <property type="term" value="C:enterobactin synthetase complex"/>
    <property type="evidence" value="ECO:0007669"/>
    <property type="project" value="InterPro"/>
</dbReference>
<comment type="cofactor">
    <cofactor evidence="3">
        <name>Mg(2+)</name>
        <dbReference type="ChEBI" id="CHEBI:18420"/>
    </cofactor>
</comment>
<name>A0A559IX39_9BACL</name>
<dbReference type="AlphaFoldDB" id="A0A559IX39"/>
<dbReference type="GO" id="GO:0008897">
    <property type="term" value="F:holo-[acyl-carrier-protein] synthase activity"/>
    <property type="evidence" value="ECO:0007669"/>
    <property type="project" value="InterPro"/>
</dbReference>
<evidence type="ECO:0000259" key="4">
    <source>
        <dbReference type="Pfam" id="PF01648"/>
    </source>
</evidence>
<feature type="binding site" evidence="2">
    <location>
        <position position="71"/>
    </location>
    <ligand>
        <name>CoA</name>
        <dbReference type="ChEBI" id="CHEBI:57287"/>
    </ligand>
</feature>
<dbReference type="RefSeq" id="WP_144987354.1">
    <property type="nucleotide sequence ID" value="NZ_VNJK01000001.1"/>
</dbReference>
<feature type="binding site" evidence="2">
    <location>
        <position position="187"/>
    </location>
    <ligand>
        <name>CoA</name>
        <dbReference type="ChEBI" id="CHEBI:57287"/>
    </ligand>
</feature>
<feature type="binding site" evidence="2">
    <location>
        <begin position="124"/>
        <end position="125"/>
    </location>
    <ligand>
        <name>CoA</name>
        <dbReference type="ChEBI" id="CHEBI:57287"/>
    </ligand>
</feature>
<dbReference type="InterPro" id="IPR037143">
    <property type="entry name" value="4-PPantetheinyl_Trfase_dom_sf"/>
</dbReference>
<evidence type="ECO:0000313" key="7">
    <source>
        <dbReference type="Proteomes" id="UP000318102"/>
    </source>
</evidence>
<keyword evidence="3" id="KW-0479">Metal-binding</keyword>
<feature type="binding site" evidence="3">
    <location>
        <position position="144"/>
    </location>
    <ligand>
        <name>Mg(2+)</name>
        <dbReference type="ChEBI" id="CHEBI:18420"/>
    </ligand>
</feature>
<dbReference type="InterPro" id="IPR003542">
    <property type="entry name" value="Enbac_synth_compD-like"/>
</dbReference>
<proteinExistence type="predicted"/>
<feature type="domain" description="4'-phosphopantetheinyl transferase" evidence="4">
    <location>
        <begin position="140"/>
        <end position="217"/>
    </location>
</feature>
<comment type="caution">
    <text evidence="6">The sequence shown here is derived from an EMBL/GenBank/DDBJ whole genome shotgun (WGS) entry which is preliminary data.</text>
</comment>
<evidence type="ECO:0000256" key="2">
    <source>
        <dbReference type="PIRSR" id="PIRSR603542-1"/>
    </source>
</evidence>
<dbReference type="InterPro" id="IPR041354">
    <property type="entry name" value="4PPT_N"/>
</dbReference>
<reference evidence="6 7" key="1">
    <citation type="submission" date="2019-07" db="EMBL/GenBank/DDBJ databases">
        <authorList>
            <person name="Kim J."/>
        </authorList>
    </citation>
    <scope>NUCLEOTIDE SEQUENCE [LARGE SCALE GENOMIC DNA]</scope>
    <source>
        <strain evidence="6 7">N4</strain>
    </source>
</reference>
<sequence>MISLERDEQTQLKNIRSSLKRITCYLGLHTASGYDRVVMTVCSSTGKRESTAEWLHPDEVAYLDKLRFVKRRQSYLAGRYAAKHAVAAWIGANIPLQRIAIRHGQLEQPIVTADGHPNIQVSITHCDGGAAAIAFHEAIPLGIDMELVQQEKKDVLLSQITARECDTVKQLPFTQTASLTLLWTAKESLSKALKTGLTVPSYFYETVDVEANASFVYGRYAFFPQYRFLSFIAGPYAYAITFPRHATLTVPLDRSPLLLSAFAQQLRVNTRRLSRKPGSSLGDNL</sequence>
<dbReference type="GO" id="GO:0005886">
    <property type="term" value="C:plasma membrane"/>
    <property type="evidence" value="ECO:0007669"/>
    <property type="project" value="TreeGrafter"/>
</dbReference>